<dbReference type="InterPro" id="IPR014231">
    <property type="entry name" value="Spore_YpjB"/>
</dbReference>
<feature type="transmembrane region" description="Helical" evidence="1">
    <location>
        <begin position="254"/>
        <end position="273"/>
    </location>
</feature>
<reference evidence="2 3" key="1">
    <citation type="submission" date="2018-11" db="EMBL/GenBank/DDBJ databases">
        <title>Genome sequencing of Paenibacillus lentus DSM25539(T).</title>
        <authorList>
            <person name="Kook J.-K."/>
            <person name="Park S.-N."/>
            <person name="Lim Y.K."/>
        </authorList>
    </citation>
    <scope>NUCLEOTIDE SEQUENCE [LARGE SCALE GENOMIC DNA]</scope>
    <source>
        <strain evidence="2 3">DSM 25539</strain>
    </source>
</reference>
<dbReference type="OrthoDB" id="2464294at2"/>
<keyword evidence="3" id="KW-1185">Reference proteome</keyword>
<evidence type="ECO:0000313" key="2">
    <source>
        <dbReference type="EMBL" id="AZK47197.1"/>
    </source>
</evidence>
<accession>A0A3Q8S5A1</accession>
<keyword evidence="1" id="KW-0812">Transmembrane</keyword>
<sequence length="299" mass="33880">MSVNGDNNRRVLLVLLTVLLFIGWTVQLPGMADAMGTDSTVLAEKRDERLRSLEAATERLYHAMQQVNTSTVHQEMDQLIRALEGLSFKGLTSVDGIHALAECIMDTRESINQVKLSPEAWMETSARLRLAVNSLTHKQNALWRQYYKVMFSNLQDMGKARSGGNRTEFKEALQSLQANYELIRPAAIIQREPSDVRKFDSWLSYIVRLGNEATWDEGALKEAISQGAPLLQELFERRGNEPVFLPLIGSRSPWYWSALIGGWIMLALTYTGMRKYQAEQAVSSVRRPKGNDGLFNKRE</sequence>
<evidence type="ECO:0000313" key="3">
    <source>
        <dbReference type="Proteomes" id="UP000273145"/>
    </source>
</evidence>
<name>A0A3Q8S5A1_9BACL</name>
<organism evidence="2 3">
    <name type="scientific">Paenibacillus lentus</name>
    <dbReference type="NCBI Taxonomy" id="1338368"/>
    <lineage>
        <taxon>Bacteria</taxon>
        <taxon>Bacillati</taxon>
        <taxon>Bacillota</taxon>
        <taxon>Bacilli</taxon>
        <taxon>Bacillales</taxon>
        <taxon>Paenibacillaceae</taxon>
        <taxon>Paenibacillus</taxon>
    </lineage>
</organism>
<evidence type="ECO:0008006" key="4">
    <source>
        <dbReference type="Google" id="ProtNLM"/>
    </source>
</evidence>
<keyword evidence="1" id="KW-1133">Transmembrane helix</keyword>
<gene>
    <name evidence="2" type="ORF">EIM92_14365</name>
</gene>
<dbReference type="AlphaFoldDB" id="A0A3Q8S5A1"/>
<dbReference type="RefSeq" id="WP_125083233.1">
    <property type="nucleotide sequence ID" value="NZ_CP034248.1"/>
</dbReference>
<dbReference type="Proteomes" id="UP000273145">
    <property type="component" value="Chromosome"/>
</dbReference>
<protein>
    <recommendedName>
        <fullName evidence="4">Sporulation protein</fullName>
    </recommendedName>
</protein>
<proteinExistence type="predicted"/>
<dbReference type="EMBL" id="CP034248">
    <property type="protein sequence ID" value="AZK47197.1"/>
    <property type="molecule type" value="Genomic_DNA"/>
</dbReference>
<dbReference type="KEGG" id="plen:EIM92_14365"/>
<evidence type="ECO:0000256" key="1">
    <source>
        <dbReference type="SAM" id="Phobius"/>
    </source>
</evidence>
<keyword evidence="1" id="KW-0472">Membrane</keyword>
<dbReference type="Pfam" id="PF09577">
    <property type="entry name" value="Spore_YpjB"/>
    <property type="match status" value="1"/>
</dbReference>